<keyword evidence="1" id="KW-0175">Coiled coil</keyword>
<dbReference type="GeneID" id="301039942"/>
<dbReference type="Gene3D" id="3.40.50.150">
    <property type="entry name" value="Vaccinia Virus protein VP39"/>
    <property type="match status" value="1"/>
</dbReference>
<evidence type="ECO:0008006" key="4">
    <source>
        <dbReference type="Google" id="ProtNLM"/>
    </source>
</evidence>
<gene>
    <name evidence="2" type="ORF">EYC79_01985</name>
</gene>
<comment type="caution">
    <text evidence="2">The sequence shown here is derived from an EMBL/GenBank/DDBJ whole genome shotgun (WGS) entry which is preliminary data.</text>
</comment>
<accession>A0ABY1YDS4</accession>
<evidence type="ECO:0000313" key="2">
    <source>
        <dbReference type="EMBL" id="TBN18455.1"/>
    </source>
</evidence>
<sequence length="232" mass="26177">MRTHIDDLSTSIDTLSAEIAELADRLDHQHRQQRKVQFFLDIRGYLAMNKPVGDYVEFGLYRAEMMIGAHYILDHLGLIRRYVGFDNFAGEPSMTPSEAARLPFIAPGDYKSDEAEVRTFLEKLLGNDRAKLVVGDFRKLEDRDGEPAQPVVVGVIDCNLESSIEAALRALLPRMTSGGVLYLDDFFLNLTASGLWHEQALFQAANRFGRRLVEFNTYPPCGRAFLVFDASK</sequence>
<dbReference type="EMBL" id="SISF01000020">
    <property type="protein sequence ID" value="TBN18455.1"/>
    <property type="molecule type" value="Genomic_DNA"/>
</dbReference>
<organism evidence="2 3">
    <name type="scientific">Agrobacterium cavarae</name>
    <dbReference type="NCBI Taxonomy" id="2528239"/>
    <lineage>
        <taxon>Bacteria</taxon>
        <taxon>Pseudomonadati</taxon>
        <taxon>Pseudomonadota</taxon>
        <taxon>Alphaproteobacteria</taxon>
        <taxon>Hyphomicrobiales</taxon>
        <taxon>Rhizobiaceae</taxon>
        <taxon>Rhizobium/Agrobacterium group</taxon>
        <taxon>Agrobacterium</taxon>
    </lineage>
</organism>
<keyword evidence="3" id="KW-1185">Reference proteome</keyword>
<evidence type="ECO:0000256" key="1">
    <source>
        <dbReference type="SAM" id="Coils"/>
    </source>
</evidence>
<dbReference type="InterPro" id="IPR029063">
    <property type="entry name" value="SAM-dependent_MTases_sf"/>
</dbReference>
<feature type="coiled-coil region" evidence="1">
    <location>
        <begin position="5"/>
        <end position="32"/>
    </location>
</feature>
<reference evidence="2 3" key="1">
    <citation type="submission" date="2019-02" db="EMBL/GenBank/DDBJ databases">
        <title>Current taxonomic status of genus Agrobacterium and description of Agrobacterium cavarae sp. nov. isolated from maize roots.</title>
        <authorList>
            <person name="Flores-Felix J.D."/>
            <person name="Menendez E."/>
            <person name="Ramirez-Bahena M.H."/>
            <person name="Garcia-Fraile P."/>
            <person name="Velazquez E."/>
        </authorList>
    </citation>
    <scope>NUCLEOTIDE SEQUENCE [LARGE SCALE GENOMIC DNA]</scope>
    <source>
        <strain evidence="2 3">RZME10</strain>
    </source>
</reference>
<protein>
    <recommendedName>
        <fullName evidence="4">Methyltransferase</fullName>
    </recommendedName>
</protein>
<proteinExistence type="predicted"/>
<name>A0ABY1YDS4_9HYPH</name>
<evidence type="ECO:0000313" key="3">
    <source>
        <dbReference type="Proteomes" id="UP000294239"/>
    </source>
</evidence>
<dbReference type="RefSeq" id="WP_111850976.1">
    <property type="nucleotide sequence ID" value="NZ_SISF01000020.1"/>
</dbReference>
<dbReference type="Pfam" id="PF05711">
    <property type="entry name" value="TylF"/>
    <property type="match status" value="1"/>
</dbReference>
<dbReference type="Proteomes" id="UP000294239">
    <property type="component" value="Unassembled WGS sequence"/>
</dbReference>
<dbReference type="InterPro" id="IPR008884">
    <property type="entry name" value="TylF_MeTrfase"/>
</dbReference>